<protein>
    <submittedName>
        <fullName evidence="2">Uncharacterized protein</fullName>
    </submittedName>
</protein>
<dbReference type="KEGG" id="tdf:H9L22_17960"/>
<organism evidence="2 3">
    <name type="scientific">Tessaracoccus defluvii</name>
    <dbReference type="NCBI Taxonomy" id="1285901"/>
    <lineage>
        <taxon>Bacteria</taxon>
        <taxon>Bacillati</taxon>
        <taxon>Actinomycetota</taxon>
        <taxon>Actinomycetes</taxon>
        <taxon>Propionibacteriales</taxon>
        <taxon>Propionibacteriaceae</taxon>
        <taxon>Tessaracoccus</taxon>
    </lineage>
</organism>
<feature type="region of interest" description="Disordered" evidence="1">
    <location>
        <begin position="82"/>
        <end position="120"/>
    </location>
</feature>
<gene>
    <name evidence="2" type="ORF">H9L22_17960</name>
</gene>
<reference evidence="2 3" key="1">
    <citation type="submission" date="2020-08" db="EMBL/GenBank/DDBJ databases">
        <title>Genome sequence of Tessaracoccus defluvii JCM 17540T.</title>
        <authorList>
            <person name="Hyun D.-W."/>
            <person name="Bae J.-W."/>
        </authorList>
    </citation>
    <scope>NUCLEOTIDE SEQUENCE [LARGE SCALE GENOMIC DNA]</scope>
    <source>
        <strain evidence="2 3">JCM 17540</strain>
    </source>
</reference>
<proteinExistence type="predicted"/>
<feature type="compositionally biased region" description="Low complexity" evidence="1">
    <location>
        <begin position="82"/>
        <end position="100"/>
    </location>
</feature>
<evidence type="ECO:0000313" key="3">
    <source>
        <dbReference type="Proteomes" id="UP000516117"/>
    </source>
</evidence>
<name>A0A7H0H5X8_9ACTN</name>
<accession>A0A7H0H5X8</accession>
<feature type="compositionally biased region" description="Polar residues" evidence="1">
    <location>
        <begin position="111"/>
        <end position="120"/>
    </location>
</feature>
<sequence length="120" mass="11979">MWSASAFDLSGGKVTSVTVTNTGTLRTGVIALTKAVAGSGAPLVPADTGFTVTYTYPAGVGFAGGGGQLVVKADGRLSPAVRFPSVRSSRSPSSRPQRCPAGTGRVPRSTGHPSSSATAR</sequence>
<keyword evidence="3" id="KW-1185">Reference proteome</keyword>
<dbReference type="AlphaFoldDB" id="A0A7H0H5X8"/>
<dbReference type="EMBL" id="CP060789">
    <property type="protein sequence ID" value="QNP55944.1"/>
    <property type="molecule type" value="Genomic_DNA"/>
</dbReference>
<evidence type="ECO:0000313" key="2">
    <source>
        <dbReference type="EMBL" id="QNP55944.1"/>
    </source>
</evidence>
<evidence type="ECO:0000256" key="1">
    <source>
        <dbReference type="SAM" id="MobiDB-lite"/>
    </source>
</evidence>
<dbReference type="Proteomes" id="UP000516117">
    <property type="component" value="Chromosome"/>
</dbReference>